<dbReference type="PANTHER" id="PTHR43840:SF15">
    <property type="entry name" value="MITOCHONDRIAL METAL TRANSPORTER 1-RELATED"/>
    <property type="match status" value="1"/>
</dbReference>
<comment type="similarity">
    <text evidence="2">Belongs to the cation diffusion facilitator (CDF) transporter (TC 2.A.4) family.</text>
</comment>
<dbReference type="SUPFAM" id="SSF160240">
    <property type="entry name" value="Cation efflux protein cytoplasmic domain-like"/>
    <property type="match status" value="1"/>
</dbReference>
<dbReference type="SUPFAM" id="SSF161111">
    <property type="entry name" value="Cation efflux protein transmembrane domain-like"/>
    <property type="match status" value="1"/>
</dbReference>
<feature type="transmembrane region" description="Helical" evidence="7">
    <location>
        <begin position="109"/>
        <end position="128"/>
    </location>
</feature>
<evidence type="ECO:0000256" key="7">
    <source>
        <dbReference type="SAM" id="Phobius"/>
    </source>
</evidence>
<evidence type="ECO:0000259" key="9">
    <source>
        <dbReference type="Pfam" id="PF16916"/>
    </source>
</evidence>
<evidence type="ECO:0000313" key="11">
    <source>
        <dbReference type="Proteomes" id="UP000306416"/>
    </source>
</evidence>
<evidence type="ECO:0000256" key="6">
    <source>
        <dbReference type="ARBA" id="ARBA00023136"/>
    </source>
</evidence>
<feature type="domain" description="Cation efflux protein transmembrane" evidence="8">
    <location>
        <begin position="15"/>
        <end position="207"/>
    </location>
</feature>
<dbReference type="InterPro" id="IPR036837">
    <property type="entry name" value="Cation_efflux_CTD_sf"/>
</dbReference>
<proteinExistence type="inferred from homology"/>
<evidence type="ECO:0000256" key="5">
    <source>
        <dbReference type="ARBA" id="ARBA00022989"/>
    </source>
</evidence>
<dbReference type="NCBIfam" id="TIGR01297">
    <property type="entry name" value="CDF"/>
    <property type="match status" value="1"/>
</dbReference>
<dbReference type="InterPro" id="IPR027470">
    <property type="entry name" value="Cation_efflux_CTD"/>
</dbReference>
<keyword evidence="6 7" id="KW-0472">Membrane</keyword>
<feature type="transmembrane region" description="Helical" evidence="7">
    <location>
        <begin position="12"/>
        <end position="34"/>
    </location>
</feature>
<evidence type="ECO:0000259" key="8">
    <source>
        <dbReference type="Pfam" id="PF01545"/>
    </source>
</evidence>
<dbReference type="InterPro" id="IPR050291">
    <property type="entry name" value="CDF_Transporter"/>
</dbReference>
<comment type="caution">
    <text evidence="10">The sequence shown here is derived from an EMBL/GenBank/DDBJ whole genome shotgun (WGS) entry which is preliminary data.</text>
</comment>
<dbReference type="AlphaFoldDB" id="A0A4S1CGV7"/>
<keyword evidence="11" id="KW-1185">Reference proteome</keyword>
<feature type="transmembrane region" description="Helical" evidence="7">
    <location>
        <begin position="40"/>
        <end position="61"/>
    </location>
</feature>
<accession>A0A4S1CGV7</accession>
<organism evidence="10 11">
    <name type="scientific">Geomonas terrae</name>
    <dbReference type="NCBI Taxonomy" id="2562681"/>
    <lineage>
        <taxon>Bacteria</taxon>
        <taxon>Pseudomonadati</taxon>
        <taxon>Thermodesulfobacteriota</taxon>
        <taxon>Desulfuromonadia</taxon>
        <taxon>Geobacterales</taxon>
        <taxon>Geobacteraceae</taxon>
        <taxon>Geomonas</taxon>
    </lineage>
</organism>
<evidence type="ECO:0000256" key="3">
    <source>
        <dbReference type="ARBA" id="ARBA00022448"/>
    </source>
</evidence>
<dbReference type="RefSeq" id="WP_135870078.1">
    <property type="nucleotide sequence ID" value="NZ_SRSC01000002.1"/>
</dbReference>
<dbReference type="Gene3D" id="1.20.1510.10">
    <property type="entry name" value="Cation efflux protein transmembrane domain"/>
    <property type="match status" value="1"/>
</dbReference>
<dbReference type="GO" id="GO:0008324">
    <property type="term" value="F:monoatomic cation transmembrane transporter activity"/>
    <property type="evidence" value="ECO:0007669"/>
    <property type="project" value="InterPro"/>
</dbReference>
<name>A0A4S1CGV7_9BACT</name>
<feature type="transmembrane region" description="Helical" evidence="7">
    <location>
        <begin position="159"/>
        <end position="176"/>
    </location>
</feature>
<evidence type="ECO:0000256" key="2">
    <source>
        <dbReference type="ARBA" id="ARBA00008114"/>
    </source>
</evidence>
<comment type="subcellular location">
    <subcellularLocation>
        <location evidence="1">Membrane</location>
        <topology evidence="1">Multi-pass membrane protein</topology>
    </subcellularLocation>
</comment>
<dbReference type="InterPro" id="IPR058533">
    <property type="entry name" value="Cation_efflux_TM"/>
</dbReference>
<sequence length="299" mass="32142">MLRGERFNKADRVIRIGFWSNAVLMAVKLAAGHYGHSGAVFADGIESACDFIAIGLTIIALKVGRKPCDEDHPYGHGKVESLSAILVSLVICGTGVWVLYGAASTVREGSYEAPALIAVVAAAATIVIKESLYRYSMRVGGSLGSPALLAIAKDHRKDAVTSIATLIGVGGAYLGVGIMDPIAAGVTSFFIFHIGVHTFRTSAHELMDGQPEQEVLDAISRLAGSVEGVDQVHEIRARHSGQYLIVDLKLDMPPDMTVKHSHDIATEVKKRIFDHFNNVGDVMIHINPSDEPHEDLIRL</sequence>
<evidence type="ECO:0000256" key="4">
    <source>
        <dbReference type="ARBA" id="ARBA00022692"/>
    </source>
</evidence>
<dbReference type="Pfam" id="PF01545">
    <property type="entry name" value="Cation_efflux"/>
    <property type="match status" value="1"/>
</dbReference>
<reference evidence="10 11" key="1">
    <citation type="submission" date="2019-04" db="EMBL/GenBank/DDBJ databases">
        <title>Geobacter oryzae sp. nov., ferric-reducing bacteria isolated from paddy soil.</title>
        <authorList>
            <person name="Xu Z."/>
            <person name="Masuda Y."/>
            <person name="Itoh H."/>
            <person name="Senoo K."/>
        </authorList>
    </citation>
    <scope>NUCLEOTIDE SEQUENCE [LARGE SCALE GENOMIC DNA]</scope>
    <source>
        <strain evidence="10 11">Red111</strain>
    </source>
</reference>
<evidence type="ECO:0000313" key="10">
    <source>
        <dbReference type="EMBL" id="TGU72603.1"/>
    </source>
</evidence>
<feature type="domain" description="Cation efflux protein cytoplasmic" evidence="9">
    <location>
        <begin position="211"/>
        <end position="288"/>
    </location>
</feature>
<dbReference type="Pfam" id="PF16916">
    <property type="entry name" value="ZT_dimer"/>
    <property type="match status" value="1"/>
</dbReference>
<dbReference type="Gene3D" id="3.30.70.1350">
    <property type="entry name" value="Cation efflux protein, cytoplasmic domain"/>
    <property type="match status" value="1"/>
</dbReference>
<dbReference type="EMBL" id="SRSC01000002">
    <property type="protein sequence ID" value="TGU72603.1"/>
    <property type="molecule type" value="Genomic_DNA"/>
</dbReference>
<protein>
    <submittedName>
        <fullName evidence="10">Cation transporter</fullName>
    </submittedName>
</protein>
<feature type="transmembrane region" description="Helical" evidence="7">
    <location>
        <begin position="82"/>
        <end position="103"/>
    </location>
</feature>
<dbReference type="Proteomes" id="UP000306416">
    <property type="component" value="Unassembled WGS sequence"/>
</dbReference>
<gene>
    <name evidence="10" type="ORF">E4633_09885</name>
</gene>
<evidence type="ECO:0000256" key="1">
    <source>
        <dbReference type="ARBA" id="ARBA00004141"/>
    </source>
</evidence>
<keyword evidence="4 7" id="KW-0812">Transmembrane</keyword>
<dbReference type="InterPro" id="IPR027469">
    <property type="entry name" value="Cation_efflux_TMD_sf"/>
</dbReference>
<keyword evidence="3" id="KW-0813">Transport</keyword>
<dbReference type="GO" id="GO:0016020">
    <property type="term" value="C:membrane"/>
    <property type="evidence" value="ECO:0007669"/>
    <property type="project" value="UniProtKB-SubCell"/>
</dbReference>
<dbReference type="PANTHER" id="PTHR43840">
    <property type="entry name" value="MITOCHONDRIAL METAL TRANSPORTER 1-RELATED"/>
    <property type="match status" value="1"/>
</dbReference>
<dbReference type="FunFam" id="1.20.1510.10:FF:000006">
    <property type="entry name" value="Divalent cation efflux transporter"/>
    <property type="match status" value="1"/>
</dbReference>
<dbReference type="InterPro" id="IPR002524">
    <property type="entry name" value="Cation_efflux"/>
</dbReference>
<keyword evidence="5 7" id="KW-1133">Transmembrane helix</keyword>